<protein>
    <recommendedName>
        <fullName evidence="4">Pentatricopeptide repeat-containing protein, chloroplastic</fullName>
    </recommendedName>
</protein>
<dbReference type="AlphaFoldDB" id="A0AA36IZQ0"/>
<dbReference type="Proteomes" id="UP001178507">
    <property type="component" value="Unassembled WGS sequence"/>
</dbReference>
<feature type="chain" id="PRO_5041452638" description="Pentatricopeptide repeat-containing protein, chloroplastic" evidence="1">
    <location>
        <begin position="20"/>
        <end position="940"/>
    </location>
</feature>
<evidence type="ECO:0000313" key="3">
    <source>
        <dbReference type="Proteomes" id="UP001178507"/>
    </source>
</evidence>
<name>A0AA36IZQ0_9DINO</name>
<sequence>MSSSMLWSALLAICPLASANFMRSHHVLKAAEFQPELRVCNAYAGGSFNVVKAGNVLTDEPLAYMHCRQFEGGLKAGDNLEFKQGNKTAGVFTVWSLPQHDAILMLIAHRSQDPGEALTFMSHVFAPSDTAQVAVIDTYNGAPSNISIKEADKSEPLSFGTVTGISPGSYDIVLDAGKEHPSCSFKAKKKECYVVLRTGWKCRQQNCSFPQQVLVYPEDSSSSFAGLSLALAAVLALLWVKTLLDPRSLDKELRSLRSPEEEALLVLLRRKPADLEPEVARRLLRVARRNLHEPKLFYHAVHAANRHGFFQDTLDICLDLVEIQGVDDAAEDRIPVARYHAQAMSSAKQWTVRALCEAMQGWQQATCWSLAICVLGHLTRRGQPPPPVYIAASNACQDRRWDLAVSILEDMRHAGQQVSALEGKASSLSLVRAGALASWGLAVATWRALSRRGGDEDTQAEVVINISRERMDRSANWKLALEMVSAVQRQSMQPSRSLLAAVRVCSQSGQWAATLALRHAWTEAKDQFFALQSRATEDSLAHCARVVYRADTEAQCGAVLAFSRELLWERALAYLPRPSLGKEAIDSPENAYLMNACRQALLASCRAKQTGKALEVFEGFPVAQKAKLVSTALELLALGPLTEEAGQEACTQALAILSALELERKPSFSTHQVILRILERWRSATHAPRILREVQGFLQQRARPATRTAFDEKVSAVREQMKKVEMQEALDLLEEHGAAPLAARAAVSRCLRPLFSTLPRRQSLPVSTSRRWLMENGQWAREATWQPMSRRKLRAQHFASLLVRGHQEVEESESWQCSAWTQFQVFVPLPEGGVQRRGRFRRCRGRSMGAKGSATIASQDFENYGPPLAVRNALLQVLGMVQRPYFGQILRVGRHDYGFLDCPELFETFQREVFFAPRLLPHDQWHLRASTYGPERVLQP</sequence>
<proteinExistence type="predicted"/>
<gene>
    <name evidence="2" type="ORF">EVOR1521_LOCUS20168</name>
</gene>
<feature type="signal peptide" evidence="1">
    <location>
        <begin position="1"/>
        <end position="19"/>
    </location>
</feature>
<reference evidence="2" key="1">
    <citation type="submission" date="2023-08" db="EMBL/GenBank/DDBJ databases">
        <authorList>
            <person name="Chen Y."/>
            <person name="Shah S."/>
            <person name="Dougan E. K."/>
            <person name="Thang M."/>
            <person name="Chan C."/>
        </authorList>
    </citation>
    <scope>NUCLEOTIDE SEQUENCE</scope>
</reference>
<organism evidence="2 3">
    <name type="scientific">Effrenium voratum</name>
    <dbReference type="NCBI Taxonomy" id="2562239"/>
    <lineage>
        <taxon>Eukaryota</taxon>
        <taxon>Sar</taxon>
        <taxon>Alveolata</taxon>
        <taxon>Dinophyceae</taxon>
        <taxon>Suessiales</taxon>
        <taxon>Symbiodiniaceae</taxon>
        <taxon>Effrenium</taxon>
    </lineage>
</organism>
<dbReference type="EMBL" id="CAUJNA010003210">
    <property type="protein sequence ID" value="CAJ1395833.1"/>
    <property type="molecule type" value="Genomic_DNA"/>
</dbReference>
<evidence type="ECO:0000313" key="2">
    <source>
        <dbReference type="EMBL" id="CAJ1395833.1"/>
    </source>
</evidence>
<keyword evidence="1" id="KW-0732">Signal</keyword>
<evidence type="ECO:0000256" key="1">
    <source>
        <dbReference type="SAM" id="SignalP"/>
    </source>
</evidence>
<evidence type="ECO:0008006" key="4">
    <source>
        <dbReference type="Google" id="ProtNLM"/>
    </source>
</evidence>
<keyword evidence="3" id="KW-1185">Reference proteome</keyword>
<comment type="caution">
    <text evidence="2">The sequence shown here is derived from an EMBL/GenBank/DDBJ whole genome shotgun (WGS) entry which is preliminary data.</text>
</comment>
<accession>A0AA36IZQ0</accession>